<dbReference type="InterPro" id="IPR001789">
    <property type="entry name" value="Sig_transdc_resp-reg_receiver"/>
</dbReference>
<evidence type="ECO:0000259" key="3">
    <source>
        <dbReference type="PROSITE" id="PS50883"/>
    </source>
</evidence>
<dbReference type="InterPro" id="IPR050706">
    <property type="entry name" value="Cyclic-di-GMP_PDE-like"/>
</dbReference>
<dbReference type="Gene3D" id="3.40.50.2300">
    <property type="match status" value="1"/>
</dbReference>
<evidence type="ECO:0000259" key="2">
    <source>
        <dbReference type="PROSITE" id="PS50110"/>
    </source>
</evidence>
<gene>
    <name evidence="4" type="ORF">L3081_15630</name>
</gene>
<keyword evidence="1" id="KW-0597">Phosphoprotein</keyword>
<dbReference type="Gene3D" id="3.20.20.450">
    <property type="entry name" value="EAL domain"/>
    <property type="match status" value="1"/>
</dbReference>
<evidence type="ECO:0000313" key="5">
    <source>
        <dbReference type="Proteomes" id="UP001139646"/>
    </source>
</evidence>
<protein>
    <submittedName>
        <fullName evidence="4">EAL domain-containing response regulator</fullName>
    </submittedName>
</protein>
<dbReference type="PANTHER" id="PTHR33121:SF79">
    <property type="entry name" value="CYCLIC DI-GMP PHOSPHODIESTERASE PDED-RELATED"/>
    <property type="match status" value="1"/>
</dbReference>
<dbReference type="EMBL" id="JAKKSL010000002">
    <property type="protein sequence ID" value="MCI2284559.1"/>
    <property type="molecule type" value="Genomic_DNA"/>
</dbReference>
<dbReference type="InterPro" id="IPR011006">
    <property type="entry name" value="CheY-like_superfamily"/>
</dbReference>
<organism evidence="4 5">
    <name type="scientific">Colwellia maritima</name>
    <dbReference type="NCBI Taxonomy" id="2912588"/>
    <lineage>
        <taxon>Bacteria</taxon>
        <taxon>Pseudomonadati</taxon>
        <taxon>Pseudomonadota</taxon>
        <taxon>Gammaproteobacteria</taxon>
        <taxon>Alteromonadales</taxon>
        <taxon>Colwelliaceae</taxon>
        <taxon>Colwellia</taxon>
    </lineage>
</organism>
<dbReference type="Pfam" id="PF00072">
    <property type="entry name" value="Response_reg"/>
    <property type="match status" value="1"/>
</dbReference>
<feature type="domain" description="EAL" evidence="3">
    <location>
        <begin position="141"/>
        <end position="396"/>
    </location>
</feature>
<dbReference type="PROSITE" id="PS50110">
    <property type="entry name" value="RESPONSE_REGULATORY"/>
    <property type="match status" value="1"/>
</dbReference>
<dbReference type="SMART" id="SM00052">
    <property type="entry name" value="EAL"/>
    <property type="match status" value="1"/>
</dbReference>
<dbReference type="SMART" id="SM00448">
    <property type="entry name" value="REC"/>
    <property type="match status" value="1"/>
</dbReference>
<dbReference type="InterPro" id="IPR035919">
    <property type="entry name" value="EAL_sf"/>
</dbReference>
<dbReference type="CDD" id="cd01948">
    <property type="entry name" value="EAL"/>
    <property type="match status" value="1"/>
</dbReference>
<evidence type="ECO:0000313" key="4">
    <source>
        <dbReference type="EMBL" id="MCI2284559.1"/>
    </source>
</evidence>
<feature type="domain" description="Response regulatory" evidence="2">
    <location>
        <begin position="8"/>
        <end position="130"/>
    </location>
</feature>
<proteinExistence type="predicted"/>
<dbReference type="InterPro" id="IPR001633">
    <property type="entry name" value="EAL_dom"/>
</dbReference>
<feature type="modified residue" description="4-aspartylphosphate" evidence="1">
    <location>
        <position position="60"/>
    </location>
</feature>
<sequence>MDNIDKLNLCVMEDDDFQRKMLIKMLHSLGVTSVLEGCDGEQMPEVVKNQTIKPDIVLCDLNMPNMDGLEFLRHLGEAYKNIAVIIISSLDNKLLVAAGKIAKMHGIQLLGVIGKPVMLSQLESLLSKFEFMKNKKEAQIVTEIGFTLEEVLGIHAKQIVPFFQAKVDLKSNRLIGAESLARRIHPKYGVVSPYYFIPILENSNNIDELTFNMLENSATACRSFHDKGYLISISVNLSLVSLSDPNLSEKITQIVRKSGVENKYIVLEITESAAMTDIANAMENLTRLRMNGFSLSIDDYGTGYSSMQQLTRVPFNELKIDQSFVHDFGDNEALRIVVESSIHMAHKLHVKSVAEGVETQQDWDMLKSMKCDIAQGYFISKPIDLDAFHDFMKIFNIK</sequence>
<accession>A0ABS9X301</accession>
<dbReference type="SUPFAM" id="SSF52172">
    <property type="entry name" value="CheY-like"/>
    <property type="match status" value="1"/>
</dbReference>
<evidence type="ECO:0000256" key="1">
    <source>
        <dbReference type="PROSITE-ProRule" id="PRU00169"/>
    </source>
</evidence>
<dbReference type="RefSeq" id="WP_242286989.1">
    <property type="nucleotide sequence ID" value="NZ_JAKKSL010000002.1"/>
</dbReference>
<dbReference type="Proteomes" id="UP001139646">
    <property type="component" value="Unassembled WGS sequence"/>
</dbReference>
<dbReference type="PROSITE" id="PS50883">
    <property type="entry name" value="EAL"/>
    <property type="match status" value="1"/>
</dbReference>
<dbReference type="SUPFAM" id="SSF141868">
    <property type="entry name" value="EAL domain-like"/>
    <property type="match status" value="1"/>
</dbReference>
<dbReference type="Pfam" id="PF00563">
    <property type="entry name" value="EAL"/>
    <property type="match status" value="1"/>
</dbReference>
<comment type="caution">
    <text evidence="4">The sequence shown here is derived from an EMBL/GenBank/DDBJ whole genome shotgun (WGS) entry which is preliminary data.</text>
</comment>
<reference evidence="4" key="1">
    <citation type="submission" date="2022-01" db="EMBL/GenBank/DDBJ databases">
        <title>Colwellia maritima, isolated from seawater.</title>
        <authorList>
            <person name="Kristyanto S."/>
            <person name="Jung J."/>
            <person name="Jeon C.O."/>
        </authorList>
    </citation>
    <scope>NUCLEOTIDE SEQUENCE</scope>
    <source>
        <strain evidence="4">MSW7</strain>
    </source>
</reference>
<dbReference type="PANTHER" id="PTHR33121">
    <property type="entry name" value="CYCLIC DI-GMP PHOSPHODIESTERASE PDEF"/>
    <property type="match status" value="1"/>
</dbReference>
<keyword evidence="5" id="KW-1185">Reference proteome</keyword>
<name>A0ABS9X301_9GAMM</name>